<reference evidence="2" key="1">
    <citation type="submission" date="2011-11" db="EMBL/GenBank/DDBJ databases">
        <title>Complete sequence of Desulfosporosinus orientis DSM 765.</title>
        <authorList>
            <person name="Lucas S."/>
            <person name="Han J."/>
            <person name="Lapidus A."/>
            <person name="Cheng J.-F."/>
            <person name="Goodwin L."/>
            <person name="Pitluck S."/>
            <person name="Peters L."/>
            <person name="Ovchinnikova G."/>
            <person name="Teshima H."/>
            <person name="Detter J.C."/>
            <person name="Han C."/>
            <person name="Tapia R."/>
            <person name="Land M."/>
            <person name="Hauser L."/>
            <person name="Kyrpides N."/>
            <person name="Ivanova N."/>
            <person name="Pagani I."/>
            <person name="Pester M."/>
            <person name="Spring S."/>
            <person name="Ollivier B."/>
            <person name="Rattei T."/>
            <person name="Klenk H.-P."/>
            <person name="Wagner M."/>
            <person name="Loy A."/>
            <person name="Woyke T."/>
        </authorList>
    </citation>
    <scope>NUCLEOTIDE SEQUENCE [LARGE SCALE GENOMIC DNA]</scope>
    <source>
        <strain evidence="2">ATCC 19365 / DSM 765 / NCIMB 8382 / VKM B-1628</strain>
    </source>
</reference>
<sequence>MNNHDVRIMGESSLSGGVYGKVKIMGSVWAQDDLEAEKIRVFGTAEFRSLKAGELKVAGTARFEGSLNVRMLDITGSVDALETIKAHEIKLYGSLTAKKEVIAEKFLAKGTFELSSLNANDVRIELADTCRVEEIGAENVKVGPISMFNLAFFGSSHKKSLRAGIIEADNIELSNTAAQTVKGIQVIIGPCCEIGTVEYQDSLKVHPGSTVKNPLKIK</sequence>
<dbReference type="HOGENOM" id="CLU_100118_0_0_9"/>
<proteinExistence type="predicted"/>
<dbReference type="RefSeq" id="WP_014186380.1">
    <property type="nucleotide sequence ID" value="NC_016584.1"/>
</dbReference>
<organism evidence="1 2">
    <name type="scientific">Desulfosporosinus orientis (strain ATCC 19365 / DSM 765 / NCIMB 8382 / VKM B-1628 / Singapore I)</name>
    <name type="common">Desulfotomaculum orientis</name>
    <dbReference type="NCBI Taxonomy" id="768706"/>
    <lineage>
        <taxon>Bacteria</taxon>
        <taxon>Bacillati</taxon>
        <taxon>Bacillota</taxon>
        <taxon>Clostridia</taxon>
        <taxon>Eubacteriales</taxon>
        <taxon>Desulfitobacteriaceae</taxon>
        <taxon>Desulfosporosinus</taxon>
    </lineage>
</organism>
<gene>
    <name evidence="1" type="ordered locus">Desor_4136</name>
</gene>
<dbReference type="eggNOG" id="COG1664">
    <property type="taxonomic scope" value="Bacteria"/>
</dbReference>
<evidence type="ECO:0000313" key="1">
    <source>
        <dbReference type="EMBL" id="AET69573.1"/>
    </source>
</evidence>
<dbReference type="PATRIC" id="fig|768706.3.peg.4189"/>
<reference evidence="1 2" key="2">
    <citation type="journal article" date="2012" name="J. Bacteriol.">
        <title>Complete genome sequences of Desulfosporosinus orientis DSM765T, Desulfosporosinus youngiae DSM17734T, Desulfosporosinus meridiei DSM13257T, and Desulfosporosinus acidiphilus DSM22704T.</title>
        <authorList>
            <person name="Pester M."/>
            <person name="Brambilla E."/>
            <person name="Alazard D."/>
            <person name="Rattei T."/>
            <person name="Weinmaier T."/>
            <person name="Han J."/>
            <person name="Lucas S."/>
            <person name="Lapidus A."/>
            <person name="Cheng J.F."/>
            <person name="Goodwin L."/>
            <person name="Pitluck S."/>
            <person name="Peters L."/>
            <person name="Ovchinnikova G."/>
            <person name="Teshima H."/>
            <person name="Detter J.C."/>
            <person name="Han C.S."/>
            <person name="Tapia R."/>
            <person name="Land M.L."/>
            <person name="Hauser L."/>
            <person name="Kyrpides N.C."/>
            <person name="Ivanova N.N."/>
            <person name="Pagani I."/>
            <person name="Huntmann M."/>
            <person name="Wei C.L."/>
            <person name="Davenport K.W."/>
            <person name="Daligault H."/>
            <person name="Chain P.S."/>
            <person name="Chen A."/>
            <person name="Mavromatis K."/>
            <person name="Markowitz V."/>
            <person name="Szeto E."/>
            <person name="Mikhailova N."/>
            <person name="Pati A."/>
            <person name="Wagner M."/>
            <person name="Woyke T."/>
            <person name="Ollivier B."/>
            <person name="Klenk H.P."/>
            <person name="Spring S."/>
            <person name="Loy A."/>
        </authorList>
    </citation>
    <scope>NUCLEOTIDE SEQUENCE [LARGE SCALE GENOMIC DNA]</scope>
    <source>
        <strain evidence="2">ATCC 19365 / DSM 765 / NCIMB 8382 / VKM B-1628</strain>
    </source>
</reference>
<evidence type="ECO:0000313" key="2">
    <source>
        <dbReference type="Proteomes" id="UP000006346"/>
    </source>
</evidence>
<dbReference type="STRING" id="768706.Desor_4136"/>
<dbReference type="EMBL" id="CP003108">
    <property type="protein sequence ID" value="AET69573.1"/>
    <property type="molecule type" value="Genomic_DNA"/>
</dbReference>
<name>G7WH65_DESOD</name>
<dbReference type="OrthoDB" id="1730007at2"/>
<dbReference type="Proteomes" id="UP000006346">
    <property type="component" value="Chromosome"/>
</dbReference>
<dbReference type="AlphaFoldDB" id="G7WH65"/>
<keyword evidence="2" id="KW-1185">Reference proteome</keyword>
<accession>G7WH65</accession>
<dbReference type="KEGG" id="dor:Desor_4136"/>
<protein>
    <submittedName>
        <fullName evidence="1">Integral membrane protein CcmA involved in cell shape determination</fullName>
    </submittedName>
</protein>